<dbReference type="PIRSF" id="PIRSF001221">
    <property type="entry name" value="Amidase_fungi"/>
    <property type="match status" value="1"/>
</dbReference>
<evidence type="ECO:0000313" key="4">
    <source>
        <dbReference type="Proteomes" id="UP001168821"/>
    </source>
</evidence>
<feature type="active site" description="Charge relay system" evidence="1">
    <location>
        <position position="233"/>
    </location>
</feature>
<feature type="domain" description="Amidase" evidence="2">
    <location>
        <begin position="97"/>
        <end position="537"/>
    </location>
</feature>
<evidence type="ECO:0000259" key="2">
    <source>
        <dbReference type="Pfam" id="PF01425"/>
    </source>
</evidence>
<feature type="active site" description="Charge relay system" evidence="1">
    <location>
        <position position="158"/>
    </location>
</feature>
<sequence length="557" mass="61119">MHGDRRGAAVSWNNYADTGNPRFSLDCRDEMTDMKQFTKAVIRVVHGVVEVLFHFLFKLVYGGPGEQMPPIKDLLLLESASSIARKIRTRKITSVQVLESFIERIEEVNPILNCVVAERYSEARKEAQAIDDLIKSGTIPEETLAKEKPFLGVPFTTKDCIAVKGMIHTSGLARRKNCIAEEDADVIAYLKATGAYPIALTNVSELCMWWESANTLHGRSSNPYNTNHIVGGSSGGEGCLQGAAGSAFGIGSDIGGSIRMPSFFNGIFGHKPSKFMVSNNGQYPTPITIDQMSFLGIGPMCRRAEDLLPLLKIIAGKNAAELRLDEPVDVKQLNFYYQDSDMGSVAVSPVHHEIKELFGKISVHLEKAHGVKTKKVAIQRFRKSGPIWFANMKTPNGPSFQEQLANLEGSINPYLELVKWCFGRSDHTFIGIATALADKGGCKFGDDKHTHLVEEKGRLRREMEDLLGDDGVFLYPTHPTAAPFHNEPLVKPFNFSYTAIINVLGFPATNIPMGLNSEGLPIGVQVVANTKNDRLCLAVAVELEKAFGGWVPPSVEA</sequence>
<feature type="active site" description="Acyl-ester intermediate" evidence="1">
    <location>
        <position position="257"/>
    </location>
</feature>
<dbReference type="PANTHER" id="PTHR43372:SF4">
    <property type="entry name" value="FATTY-ACID AMIDE HYDROLASE 2"/>
    <property type="match status" value="1"/>
</dbReference>
<reference evidence="3" key="1">
    <citation type="journal article" date="2023" name="G3 (Bethesda)">
        <title>Whole genome assemblies of Zophobas morio and Tenebrio molitor.</title>
        <authorList>
            <person name="Kaur S."/>
            <person name="Stinson S.A."/>
            <person name="diCenzo G.C."/>
        </authorList>
    </citation>
    <scope>NUCLEOTIDE SEQUENCE</scope>
    <source>
        <strain evidence="3">QUZm001</strain>
    </source>
</reference>
<protein>
    <recommendedName>
        <fullName evidence="2">Amidase domain-containing protein</fullName>
    </recommendedName>
</protein>
<dbReference type="EMBL" id="JALNTZ010000007">
    <property type="protein sequence ID" value="KAJ3645095.1"/>
    <property type="molecule type" value="Genomic_DNA"/>
</dbReference>
<dbReference type="Proteomes" id="UP001168821">
    <property type="component" value="Unassembled WGS sequence"/>
</dbReference>
<keyword evidence="4" id="KW-1185">Reference proteome</keyword>
<organism evidence="3 4">
    <name type="scientific">Zophobas morio</name>
    <dbReference type="NCBI Taxonomy" id="2755281"/>
    <lineage>
        <taxon>Eukaryota</taxon>
        <taxon>Metazoa</taxon>
        <taxon>Ecdysozoa</taxon>
        <taxon>Arthropoda</taxon>
        <taxon>Hexapoda</taxon>
        <taxon>Insecta</taxon>
        <taxon>Pterygota</taxon>
        <taxon>Neoptera</taxon>
        <taxon>Endopterygota</taxon>
        <taxon>Coleoptera</taxon>
        <taxon>Polyphaga</taxon>
        <taxon>Cucujiformia</taxon>
        <taxon>Tenebrionidae</taxon>
        <taxon>Zophobas</taxon>
    </lineage>
</organism>
<dbReference type="InterPro" id="IPR036928">
    <property type="entry name" value="AS_sf"/>
</dbReference>
<dbReference type="InterPro" id="IPR023631">
    <property type="entry name" value="Amidase_dom"/>
</dbReference>
<dbReference type="Gene3D" id="3.90.1300.10">
    <property type="entry name" value="Amidase signature (AS) domain"/>
    <property type="match status" value="1"/>
</dbReference>
<dbReference type="GO" id="GO:0012505">
    <property type="term" value="C:endomembrane system"/>
    <property type="evidence" value="ECO:0007669"/>
    <property type="project" value="TreeGrafter"/>
</dbReference>
<proteinExistence type="predicted"/>
<gene>
    <name evidence="3" type="ORF">Zmor_022782</name>
</gene>
<accession>A0AA38M5R2</accession>
<dbReference type="InterPro" id="IPR052739">
    <property type="entry name" value="FAAH2"/>
</dbReference>
<dbReference type="PANTHER" id="PTHR43372">
    <property type="entry name" value="FATTY-ACID AMIDE HYDROLASE"/>
    <property type="match status" value="1"/>
</dbReference>
<dbReference type="AlphaFoldDB" id="A0AA38M5R2"/>
<evidence type="ECO:0000313" key="3">
    <source>
        <dbReference type="EMBL" id="KAJ3645095.1"/>
    </source>
</evidence>
<name>A0AA38M5R2_9CUCU</name>
<dbReference type="SUPFAM" id="SSF75304">
    <property type="entry name" value="Amidase signature (AS) enzymes"/>
    <property type="match status" value="1"/>
</dbReference>
<evidence type="ECO:0000256" key="1">
    <source>
        <dbReference type="PIRSR" id="PIRSR001221-1"/>
    </source>
</evidence>
<comment type="caution">
    <text evidence="3">The sequence shown here is derived from an EMBL/GenBank/DDBJ whole genome shotgun (WGS) entry which is preliminary data.</text>
</comment>
<dbReference type="Pfam" id="PF01425">
    <property type="entry name" value="Amidase"/>
    <property type="match status" value="1"/>
</dbReference>